<gene>
    <name evidence="3" type="ORF">OE747_09730</name>
</gene>
<dbReference type="Gene3D" id="3.30.1200.10">
    <property type="entry name" value="YggU-like"/>
    <property type="match status" value="1"/>
</dbReference>
<organism evidence="3 4">
    <name type="scientific">Ruegeria aquimaris</name>
    <dbReference type="NCBI Taxonomy" id="2984333"/>
    <lineage>
        <taxon>Bacteria</taxon>
        <taxon>Pseudomonadati</taxon>
        <taxon>Pseudomonadota</taxon>
        <taxon>Alphaproteobacteria</taxon>
        <taxon>Rhodobacterales</taxon>
        <taxon>Roseobacteraceae</taxon>
        <taxon>Ruegeria</taxon>
    </lineage>
</organism>
<evidence type="ECO:0000313" key="4">
    <source>
        <dbReference type="Proteomes" id="UP001320899"/>
    </source>
</evidence>
<dbReference type="Proteomes" id="UP001320899">
    <property type="component" value="Unassembled WGS sequence"/>
</dbReference>
<dbReference type="SUPFAM" id="SSF69786">
    <property type="entry name" value="YggU-like"/>
    <property type="match status" value="1"/>
</dbReference>
<comment type="caution">
    <text evidence="3">The sequence shown here is derived from an EMBL/GenBank/DDBJ whole genome shotgun (WGS) entry which is preliminary data.</text>
</comment>
<protein>
    <recommendedName>
        <fullName evidence="2">UPF0235 protein OE747_09730</fullName>
    </recommendedName>
</protein>
<dbReference type="EMBL" id="JAOWLB010000005">
    <property type="protein sequence ID" value="MCV2888625.1"/>
    <property type="molecule type" value="Genomic_DNA"/>
</dbReference>
<dbReference type="InterPro" id="IPR003746">
    <property type="entry name" value="DUF167"/>
</dbReference>
<comment type="similarity">
    <text evidence="1 2">Belongs to the UPF0235 family.</text>
</comment>
<evidence type="ECO:0000256" key="2">
    <source>
        <dbReference type="HAMAP-Rule" id="MF_00634"/>
    </source>
</evidence>
<accession>A0ABT3AIW3</accession>
<evidence type="ECO:0000256" key="1">
    <source>
        <dbReference type="ARBA" id="ARBA00010364"/>
    </source>
</evidence>
<reference evidence="3 4" key="1">
    <citation type="submission" date="2022-10" db="EMBL/GenBank/DDBJ databases">
        <title>Ruegeria sp. nov., isolated from ocean surface sediments.</title>
        <authorList>
            <person name="He W."/>
            <person name="Xue H.-P."/>
            <person name="Zhang D.-F."/>
        </authorList>
    </citation>
    <scope>NUCLEOTIDE SEQUENCE [LARGE SCALE GENOMIC DNA]</scope>
    <source>
        <strain evidence="3 4">XHP0148</strain>
    </source>
</reference>
<dbReference type="SMART" id="SM01152">
    <property type="entry name" value="DUF167"/>
    <property type="match status" value="1"/>
</dbReference>
<dbReference type="RefSeq" id="WP_263828412.1">
    <property type="nucleotide sequence ID" value="NZ_JAOWLB010000005.1"/>
</dbReference>
<proteinExistence type="inferred from homology"/>
<sequence length="101" mass="10781">MAKPKVKSLPDLSRLAQENTEITVRVTPKAARDGLIEVDGGLRITVTAAPENGKANEAVRQLLARAMGVAPSRLQLRRGHTARDKTFVFSGAYPSGGASRN</sequence>
<keyword evidence="4" id="KW-1185">Reference proteome</keyword>
<dbReference type="HAMAP" id="MF_00634">
    <property type="entry name" value="UPF0235"/>
    <property type="match status" value="1"/>
</dbReference>
<evidence type="ECO:0000313" key="3">
    <source>
        <dbReference type="EMBL" id="MCV2888625.1"/>
    </source>
</evidence>
<dbReference type="NCBIfam" id="TIGR00251">
    <property type="entry name" value="DUF167 family protein"/>
    <property type="match status" value="1"/>
</dbReference>
<dbReference type="InterPro" id="IPR036591">
    <property type="entry name" value="YggU-like_sf"/>
</dbReference>
<dbReference type="Pfam" id="PF02594">
    <property type="entry name" value="DUF167"/>
    <property type="match status" value="1"/>
</dbReference>
<name>A0ABT3AIW3_9RHOB</name>